<feature type="signal peptide" evidence="1">
    <location>
        <begin position="1"/>
        <end position="20"/>
    </location>
</feature>
<sequence length="347" mass="36479">MVNSLTFVLYLCSLATLGSATFPANPKCSPLPASCSRVPASESKACASIITKSKLQKTTCEVPSSTVTKTVTLTPQPKTIKITRTDLRTADRTSQHTAYSTAVITSIVSSHTDILVTATVHETATTTSTSTTTTTVGLPGQCIVPRNIHLERKEAIPSCCKCFLTTTKSCGVATTTTITKAAPTPVITQTVVVYATLYKTVIEETTKVSTYVNPVTSVDVGTITTSVTVIDTTQTATTVSTATATYDPCANPFTLGINQKASSPNAVLGMESDGRNVNDCCTKCNMNQNCVIYSFDPAQNLCSVYFARTQGEGCSTAQCPFGRQGGDLLRGDGRIYGFGPCAGGFVA</sequence>
<evidence type="ECO:0000313" key="3">
    <source>
        <dbReference type="Proteomes" id="UP000193144"/>
    </source>
</evidence>
<evidence type="ECO:0008006" key="4">
    <source>
        <dbReference type="Google" id="ProtNLM"/>
    </source>
</evidence>
<dbReference type="STRING" id="1231657.A0A1Y1YB95"/>
<feature type="chain" id="PRO_5011009112" description="Apple domain-containing protein" evidence="1">
    <location>
        <begin position="21"/>
        <end position="347"/>
    </location>
</feature>
<keyword evidence="3" id="KW-1185">Reference proteome</keyword>
<evidence type="ECO:0000256" key="1">
    <source>
        <dbReference type="SAM" id="SignalP"/>
    </source>
</evidence>
<dbReference type="EMBL" id="MCFA01000285">
    <property type="protein sequence ID" value="ORX95258.1"/>
    <property type="molecule type" value="Genomic_DNA"/>
</dbReference>
<evidence type="ECO:0000313" key="2">
    <source>
        <dbReference type="EMBL" id="ORX95258.1"/>
    </source>
</evidence>
<protein>
    <recommendedName>
        <fullName evidence="4">Apple domain-containing protein</fullName>
    </recommendedName>
</protein>
<dbReference type="OrthoDB" id="10602886at2759"/>
<dbReference type="Proteomes" id="UP000193144">
    <property type="component" value="Unassembled WGS sequence"/>
</dbReference>
<keyword evidence="1" id="KW-0732">Signal</keyword>
<organism evidence="2 3">
    <name type="scientific">Clohesyomyces aquaticus</name>
    <dbReference type="NCBI Taxonomy" id="1231657"/>
    <lineage>
        <taxon>Eukaryota</taxon>
        <taxon>Fungi</taxon>
        <taxon>Dikarya</taxon>
        <taxon>Ascomycota</taxon>
        <taxon>Pezizomycotina</taxon>
        <taxon>Dothideomycetes</taxon>
        <taxon>Pleosporomycetidae</taxon>
        <taxon>Pleosporales</taxon>
        <taxon>Lindgomycetaceae</taxon>
        <taxon>Clohesyomyces</taxon>
    </lineage>
</organism>
<reference evidence="2 3" key="1">
    <citation type="submission" date="2016-07" db="EMBL/GenBank/DDBJ databases">
        <title>Pervasive Adenine N6-methylation of Active Genes in Fungi.</title>
        <authorList>
            <consortium name="DOE Joint Genome Institute"/>
            <person name="Mondo S.J."/>
            <person name="Dannebaum R.O."/>
            <person name="Kuo R.C."/>
            <person name="Labutti K."/>
            <person name="Haridas S."/>
            <person name="Kuo A."/>
            <person name="Salamov A."/>
            <person name="Ahrendt S.R."/>
            <person name="Lipzen A."/>
            <person name="Sullivan W."/>
            <person name="Andreopoulos W.B."/>
            <person name="Clum A."/>
            <person name="Lindquist E."/>
            <person name="Daum C."/>
            <person name="Ramamoorthy G.K."/>
            <person name="Gryganskyi A."/>
            <person name="Culley D."/>
            <person name="Magnuson J.K."/>
            <person name="James T.Y."/>
            <person name="O'Malley M.A."/>
            <person name="Stajich J.E."/>
            <person name="Spatafora J.W."/>
            <person name="Visel A."/>
            <person name="Grigoriev I.V."/>
        </authorList>
    </citation>
    <scope>NUCLEOTIDE SEQUENCE [LARGE SCALE GENOMIC DNA]</scope>
    <source>
        <strain evidence="2 3">CBS 115471</strain>
    </source>
</reference>
<gene>
    <name evidence="2" type="ORF">BCR34DRAFT_200039</name>
</gene>
<comment type="caution">
    <text evidence="2">The sequence shown here is derived from an EMBL/GenBank/DDBJ whole genome shotgun (WGS) entry which is preliminary data.</text>
</comment>
<accession>A0A1Y1YB95</accession>
<name>A0A1Y1YB95_9PLEO</name>
<proteinExistence type="predicted"/>
<dbReference type="AlphaFoldDB" id="A0A1Y1YB95"/>